<accession>A0A8H5SV27</accession>
<feature type="transmembrane region" description="Helical" evidence="6">
    <location>
        <begin position="45"/>
        <end position="67"/>
    </location>
</feature>
<proteinExistence type="predicted"/>
<comment type="subcellular location">
    <subcellularLocation>
        <location evidence="1">Membrane</location>
        <topology evidence="1">Multi-pass membrane protein</topology>
    </subcellularLocation>
</comment>
<protein>
    <submittedName>
        <fullName evidence="7">Amino acid permease</fullName>
    </submittedName>
</protein>
<evidence type="ECO:0000256" key="4">
    <source>
        <dbReference type="ARBA" id="ARBA00022989"/>
    </source>
</evidence>
<feature type="transmembrane region" description="Helical" evidence="6">
    <location>
        <begin position="187"/>
        <end position="209"/>
    </location>
</feature>
<dbReference type="OrthoDB" id="3257095at2759"/>
<feature type="transmembrane region" description="Helical" evidence="6">
    <location>
        <begin position="311"/>
        <end position="333"/>
    </location>
</feature>
<feature type="transmembrane region" description="Helical" evidence="6">
    <location>
        <begin position="385"/>
        <end position="406"/>
    </location>
</feature>
<dbReference type="Pfam" id="PF13520">
    <property type="entry name" value="AA_permease_2"/>
    <property type="match status" value="1"/>
</dbReference>
<dbReference type="AlphaFoldDB" id="A0A8H5SV27"/>
<organism evidence="7 8">
    <name type="scientific">Fusarium heterosporum</name>
    <dbReference type="NCBI Taxonomy" id="42747"/>
    <lineage>
        <taxon>Eukaryota</taxon>
        <taxon>Fungi</taxon>
        <taxon>Dikarya</taxon>
        <taxon>Ascomycota</taxon>
        <taxon>Pezizomycotina</taxon>
        <taxon>Sordariomycetes</taxon>
        <taxon>Hypocreomycetidae</taxon>
        <taxon>Hypocreales</taxon>
        <taxon>Nectriaceae</taxon>
        <taxon>Fusarium</taxon>
        <taxon>Fusarium heterosporum species complex</taxon>
    </lineage>
</organism>
<dbReference type="InterPro" id="IPR002293">
    <property type="entry name" value="AA/rel_permease1"/>
</dbReference>
<feature type="transmembrane region" description="Helical" evidence="6">
    <location>
        <begin position="285"/>
        <end position="305"/>
    </location>
</feature>
<dbReference type="Proteomes" id="UP000567885">
    <property type="component" value="Unassembled WGS sequence"/>
</dbReference>
<keyword evidence="5 6" id="KW-0472">Membrane</keyword>
<dbReference type="PANTHER" id="PTHR45649:SF5">
    <property type="entry name" value="GABA TRANSPORTER (EUROFUNG)-RELATED"/>
    <property type="match status" value="1"/>
</dbReference>
<dbReference type="PANTHER" id="PTHR45649">
    <property type="entry name" value="AMINO-ACID PERMEASE BAT1"/>
    <property type="match status" value="1"/>
</dbReference>
<keyword evidence="8" id="KW-1185">Reference proteome</keyword>
<reference evidence="7 8" key="1">
    <citation type="submission" date="2020-05" db="EMBL/GenBank/DDBJ databases">
        <title>Identification and distribution of gene clusters putatively required for synthesis of sphingolipid metabolism inhibitors in phylogenetically diverse species of the filamentous fungus Fusarium.</title>
        <authorList>
            <person name="Kim H.-S."/>
            <person name="Busman M."/>
            <person name="Brown D.W."/>
            <person name="Divon H."/>
            <person name="Uhlig S."/>
            <person name="Proctor R.H."/>
        </authorList>
    </citation>
    <scope>NUCLEOTIDE SEQUENCE [LARGE SCALE GENOMIC DNA]</scope>
    <source>
        <strain evidence="7 8">NRRL 20693</strain>
    </source>
</reference>
<evidence type="ECO:0000313" key="7">
    <source>
        <dbReference type="EMBL" id="KAF5657585.1"/>
    </source>
</evidence>
<evidence type="ECO:0000256" key="1">
    <source>
        <dbReference type="ARBA" id="ARBA00004141"/>
    </source>
</evidence>
<evidence type="ECO:0000256" key="2">
    <source>
        <dbReference type="ARBA" id="ARBA00022448"/>
    </source>
</evidence>
<feature type="transmembrane region" description="Helical" evidence="6">
    <location>
        <begin position="149"/>
        <end position="167"/>
    </location>
</feature>
<evidence type="ECO:0000256" key="6">
    <source>
        <dbReference type="SAM" id="Phobius"/>
    </source>
</evidence>
<dbReference type="EMBL" id="JAAGWQ010000277">
    <property type="protein sequence ID" value="KAF5657585.1"/>
    <property type="molecule type" value="Genomic_DNA"/>
</dbReference>
<dbReference type="Gene3D" id="1.20.1740.10">
    <property type="entry name" value="Amino acid/polyamine transporter I"/>
    <property type="match status" value="1"/>
</dbReference>
<name>A0A8H5SV27_FUSHE</name>
<sequence length="429" mass="46726">MLQAASICEMTSITPVAGAQYHWTSAFAPGSLKGFAAWLQGWVTWFGYISIEAGMANVTMIFLQSIVQLNHPDFVPGGWKTAVLVILMFAFLAALNIYGFPFVPYIEMVAGVLHIVLFLIIFILLLVSGTRNSGGFWLSTNSSSGWPDGFVSWNLGLVTSVWAFTGLDGAAHMSEDTRRASSAVPRAIFWSILVNGLLGFAMVNALILAMGSLEQVLAGGNPIITILLRTTTSKRATTVLMSMFSIINFSCNIANVASVSRLTHAWARDKGLPAYFSVIDPKRNVPVRAVCLAVFVPCLLCLLNLGNAPFVAFGALTSLSSISLYTSYAIAIASMLYSRFTGKIVRGEWNLGRYGACINVFALIFTLYVMVFLPFPSTLPVTAANMNYCGPLMLFVLVVVVVYWFASARKAWKRLDDSIAARVIEIDKH</sequence>
<dbReference type="PIRSF" id="PIRSF006060">
    <property type="entry name" value="AA_transporter"/>
    <property type="match status" value="1"/>
</dbReference>
<dbReference type="GO" id="GO:0022857">
    <property type="term" value="F:transmembrane transporter activity"/>
    <property type="evidence" value="ECO:0007669"/>
    <property type="project" value="InterPro"/>
</dbReference>
<evidence type="ECO:0000313" key="8">
    <source>
        <dbReference type="Proteomes" id="UP000567885"/>
    </source>
</evidence>
<evidence type="ECO:0000256" key="3">
    <source>
        <dbReference type="ARBA" id="ARBA00022692"/>
    </source>
</evidence>
<keyword evidence="2" id="KW-0813">Transport</keyword>
<feature type="transmembrane region" description="Helical" evidence="6">
    <location>
        <begin position="79"/>
        <end position="99"/>
    </location>
</feature>
<evidence type="ECO:0000256" key="5">
    <source>
        <dbReference type="ARBA" id="ARBA00023136"/>
    </source>
</evidence>
<comment type="caution">
    <text evidence="7">The sequence shown here is derived from an EMBL/GenBank/DDBJ whole genome shotgun (WGS) entry which is preliminary data.</text>
</comment>
<keyword evidence="3 6" id="KW-0812">Transmembrane</keyword>
<keyword evidence="4 6" id="KW-1133">Transmembrane helix</keyword>
<gene>
    <name evidence="7" type="ORF">FHETE_10344</name>
</gene>
<dbReference type="GO" id="GO:0016020">
    <property type="term" value="C:membrane"/>
    <property type="evidence" value="ECO:0007669"/>
    <property type="project" value="UniProtKB-SubCell"/>
</dbReference>
<feature type="transmembrane region" description="Helical" evidence="6">
    <location>
        <begin position="354"/>
        <end position="373"/>
    </location>
</feature>
<feature type="transmembrane region" description="Helical" evidence="6">
    <location>
        <begin position="105"/>
        <end position="128"/>
    </location>
</feature>